<sequence>MDNHFTLSVIIPVYNCERFIEKSIASVIAQPEVTEIVVINDGSTDATGLLLDQLQKQNSILKIYHHQNKSNKGRSASRNLGIQKATGNYIAFLDADDYYLENRFANDYKVFRESPSCDGVYNAVASHFYREVTQEESTRHQLELNTMTKGIAPEFLFDALISGKYGFFHIDGLTVKKSVFQATGLFNESLLVSEDSDLFWKMALKTRLYGGVLDEPIAKRGIHDANVFDRTDLYAVFVIKMYESLIAWSSRNNIALISIDIFMKWLWILKFKQNKGMLHNCSYWFLLFIKNPKILFSYLSIKYFPIIRQRQILFPFLYRQN</sequence>
<evidence type="ECO:0000313" key="3">
    <source>
        <dbReference type="Proteomes" id="UP000198596"/>
    </source>
</evidence>
<feature type="domain" description="Glycosyltransferase 2-like" evidence="1">
    <location>
        <begin position="8"/>
        <end position="138"/>
    </location>
</feature>
<name>A0A1I2GEE6_9FLAO</name>
<keyword evidence="3" id="KW-1185">Reference proteome</keyword>
<reference evidence="3" key="1">
    <citation type="submission" date="2016-10" db="EMBL/GenBank/DDBJ databases">
        <authorList>
            <person name="Varghese N."/>
            <person name="Submissions S."/>
        </authorList>
    </citation>
    <scope>NUCLEOTIDE SEQUENCE [LARGE SCALE GENOMIC DNA]</scope>
    <source>
        <strain evidence="3">CGMCC 1.9227</strain>
    </source>
</reference>
<proteinExistence type="predicted"/>
<dbReference type="Gene3D" id="3.90.550.10">
    <property type="entry name" value="Spore Coat Polysaccharide Biosynthesis Protein SpsA, Chain A"/>
    <property type="match status" value="1"/>
</dbReference>
<dbReference type="SUPFAM" id="SSF53448">
    <property type="entry name" value="Nucleotide-diphospho-sugar transferases"/>
    <property type="match status" value="1"/>
</dbReference>
<organism evidence="2 3">
    <name type="scientific">Flavobacterium xueshanense</name>
    <dbReference type="NCBI Taxonomy" id="935223"/>
    <lineage>
        <taxon>Bacteria</taxon>
        <taxon>Pseudomonadati</taxon>
        <taxon>Bacteroidota</taxon>
        <taxon>Flavobacteriia</taxon>
        <taxon>Flavobacteriales</taxon>
        <taxon>Flavobacteriaceae</taxon>
        <taxon>Flavobacterium</taxon>
    </lineage>
</organism>
<dbReference type="STRING" id="935223.SAMN04488131_11018"/>
<protein>
    <submittedName>
        <fullName evidence="2">Glycosyltransferase involved in cell wall bisynthesis</fullName>
    </submittedName>
</protein>
<dbReference type="InterPro" id="IPR050834">
    <property type="entry name" value="Glycosyltransf_2"/>
</dbReference>
<evidence type="ECO:0000259" key="1">
    <source>
        <dbReference type="Pfam" id="PF00535"/>
    </source>
</evidence>
<dbReference type="PANTHER" id="PTHR43685:SF2">
    <property type="entry name" value="GLYCOSYLTRANSFERASE 2-LIKE DOMAIN-CONTAINING PROTEIN"/>
    <property type="match status" value="1"/>
</dbReference>
<dbReference type="InterPro" id="IPR001173">
    <property type="entry name" value="Glyco_trans_2-like"/>
</dbReference>
<dbReference type="InterPro" id="IPR029044">
    <property type="entry name" value="Nucleotide-diphossugar_trans"/>
</dbReference>
<dbReference type="GO" id="GO:0016740">
    <property type="term" value="F:transferase activity"/>
    <property type="evidence" value="ECO:0007669"/>
    <property type="project" value="UniProtKB-KW"/>
</dbReference>
<dbReference type="AlphaFoldDB" id="A0A1I2GEE6"/>
<dbReference type="EMBL" id="FONQ01000010">
    <property type="protein sequence ID" value="SFF15578.1"/>
    <property type="molecule type" value="Genomic_DNA"/>
</dbReference>
<accession>A0A1I2GEE6</accession>
<dbReference type="CDD" id="cd00761">
    <property type="entry name" value="Glyco_tranf_GTA_type"/>
    <property type="match status" value="1"/>
</dbReference>
<dbReference type="PANTHER" id="PTHR43685">
    <property type="entry name" value="GLYCOSYLTRANSFERASE"/>
    <property type="match status" value="1"/>
</dbReference>
<dbReference type="OrthoDB" id="6307329at2"/>
<evidence type="ECO:0000313" key="2">
    <source>
        <dbReference type="EMBL" id="SFF15578.1"/>
    </source>
</evidence>
<keyword evidence="2" id="KW-0808">Transferase</keyword>
<dbReference type="Proteomes" id="UP000198596">
    <property type="component" value="Unassembled WGS sequence"/>
</dbReference>
<gene>
    <name evidence="2" type="ORF">SAMN04488131_11018</name>
</gene>
<dbReference type="Pfam" id="PF00535">
    <property type="entry name" value="Glycos_transf_2"/>
    <property type="match status" value="1"/>
</dbReference>
<dbReference type="RefSeq" id="WP_091205740.1">
    <property type="nucleotide sequence ID" value="NZ_FONQ01000010.1"/>
</dbReference>